<comment type="caution">
    <text evidence="5">The sequence shown here is derived from an EMBL/GenBank/DDBJ whole genome shotgun (WGS) entry which is preliminary data.</text>
</comment>
<dbReference type="GO" id="GO:0004190">
    <property type="term" value="F:aspartic-type endopeptidase activity"/>
    <property type="evidence" value="ECO:0007669"/>
    <property type="project" value="UniProtKB-KW"/>
</dbReference>
<accession>W4MD09</accession>
<dbReference type="AlphaFoldDB" id="W4MD09"/>
<keyword evidence="3" id="KW-0064">Aspartyl protease</keyword>
<dbReference type="Pfam" id="PF01750">
    <property type="entry name" value="HycI"/>
    <property type="match status" value="1"/>
</dbReference>
<dbReference type="PATRIC" id="fig|1429439.4.peg.1850"/>
<dbReference type="PANTHER" id="PTHR30302">
    <property type="entry name" value="HYDROGENASE 1 MATURATION PROTEASE"/>
    <property type="match status" value="1"/>
</dbReference>
<name>W4MD09_9BACT</name>
<keyword evidence="4" id="KW-0378">Hydrolase</keyword>
<protein>
    <recommendedName>
        <fullName evidence="7">Hydrogenase maturation protease</fullName>
    </recommendedName>
</protein>
<dbReference type="PRINTS" id="PR00446">
    <property type="entry name" value="HYDRGNUPTAKE"/>
</dbReference>
<dbReference type="Proteomes" id="UP000019140">
    <property type="component" value="Unassembled WGS sequence"/>
</dbReference>
<evidence type="ECO:0000256" key="3">
    <source>
        <dbReference type="ARBA" id="ARBA00022750"/>
    </source>
</evidence>
<dbReference type="PANTHER" id="PTHR30302:SF1">
    <property type="entry name" value="HYDROGENASE 2 MATURATION PROTEASE"/>
    <property type="match status" value="1"/>
</dbReference>
<evidence type="ECO:0000256" key="2">
    <source>
        <dbReference type="ARBA" id="ARBA00022670"/>
    </source>
</evidence>
<dbReference type="InterPro" id="IPR000671">
    <property type="entry name" value="Peptidase_A31"/>
</dbReference>
<dbReference type="InterPro" id="IPR023430">
    <property type="entry name" value="Pept_HybD-like_dom_sf"/>
</dbReference>
<evidence type="ECO:0000256" key="1">
    <source>
        <dbReference type="ARBA" id="ARBA00006814"/>
    </source>
</evidence>
<dbReference type="HOGENOM" id="CLU_099037_1_0_7"/>
<gene>
    <name evidence="5" type="ORF">ETSY2_10765</name>
</gene>
<comment type="similarity">
    <text evidence="1">Belongs to the peptidase A31 family.</text>
</comment>
<sequence length="156" mass="16333">MTMRTLIAGFGNVLLSDDGFGVEVVKRLAGSALPAHVETMDVGIGGMDLVLRLMEGFEAIIVVDAVSRGESPGTLYCFAPDAADIHLGAGERIYPHFAEPTRSMKLASVLGYLPDNVTVVGCEPASCELGMSLTHAVDTAADRAVETICKMVGYAG</sequence>
<evidence type="ECO:0000256" key="4">
    <source>
        <dbReference type="ARBA" id="ARBA00022801"/>
    </source>
</evidence>
<organism evidence="5 6">
    <name type="scientific">Candidatus Entotheonella gemina</name>
    <dbReference type="NCBI Taxonomy" id="1429439"/>
    <lineage>
        <taxon>Bacteria</taxon>
        <taxon>Pseudomonadati</taxon>
        <taxon>Nitrospinota/Tectimicrobiota group</taxon>
        <taxon>Candidatus Tectimicrobiota</taxon>
        <taxon>Candidatus Entotheonellia</taxon>
        <taxon>Candidatus Entotheonellales</taxon>
        <taxon>Candidatus Entotheonellaceae</taxon>
        <taxon>Candidatus Entotheonella</taxon>
    </lineage>
</organism>
<evidence type="ECO:0000313" key="5">
    <source>
        <dbReference type="EMBL" id="ETX07517.1"/>
    </source>
</evidence>
<reference evidence="5 6" key="1">
    <citation type="journal article" date="2014" name="Nature">
        <title>An environmental bacterial taxon with a large and distinct metabolic repertoire.</title>
        <authorList>
            <person name="Wilson M.C."/>
            <person name="Mori T."/>
            <person name="Ruckert C."/>
            <person name="Uria A.R."/>
            <person name="Helf M.J."/>
            <person name="Takada K."/>
            <person name="Gernert C."/>
            <person name="Steffens U.A."/>
            <person name="Heycke N."/>
            <person name="Schmitt S."/>
            <person name="Rinke C."/>
            <person name="Helfrich E.J."/>
            <person name="Brachmann A.O."/>
            <person name="Gurgui C."/>
            <person name="Wakimoto T."/>
            <person name="Kracht M."/>
            <person name="Crusemann M."/>
            <person name="Hentschel U."/>
            <person name="Abe I."/>
            <person name="Matsunaga S."/>
            <person name="Kalinowski J."/>
            <person name="Takeyama H."/>
            <person name="Piel J."/>
        </authorList>
    </citation>
    <scope>NUCLEOTIDE SEQUENCE [LARGE SCALE GENOMIC DNA]</scope>
    <source>
        <strain evidence="6">TSY2</strain>
    </source>
</reference>
<dbReference type="NCBIfam" id="TIGR00072">
    <property type="entry name" value="hydrog_prot"/>
    <property type="match status" value="1"/>
</dbReference>
<dbReference type="EMBL" id="AZHX01000435">
    <property type="protein sequence ID" value="ETX07517.1"/>
    <property type="molecule type" value="Genomic_DNA"/>
</dbReference>
<evidence type="ECO:0008006" key="7">
    <source>
        <dbReference type="Google" id="ProtNLM"/>
    </source>
</evidence>
<dbReference type="GO" id="GO:0016485">
    <property type="term" value="P:protein processing"/>
    <property type="evidence" value="ECO:0007669"/>
    <property type="project" value="TreeGrafter"/>
</dbReference>
<dbReference type="Gene3D" id="3.40.50.1450">
    <property type="entry name" value="HybD-like"/>
    <property type="match status" value="1"/>
</dbReference>
<evidence type="ECO:0000313" key="6">
    <source>
        <dbReference type="Proteomes" id="UP000019140"/>
    </source>
</evidence>
<dbReference type="SUPFAM" id="SSF53163">
    <property type="entry name" value="HybD-like"/>
    <property type="match status" value="1"/>
</dbReference>
<keyword evidence="6" id="KW-1185">Reference proteome</keyword>
<proteinExistence type="inferred from homology"/>
<dbReference type="GO" id="GO:0008047">
    <property type="term" value="F:enzyme activator activity"/>
    <property type="evidence" value="ECO:0007669"/>
    <property type="project" value="InterPro"/>
</dbReference>
<keyword evidence="2" id="KW-0645">Protease</keyword>